<keyword evidence="9" id="KW-1185">Reference proteome</keyword>
<dbReference type="SUPFAM" id="SSF48452">
    <property type="entry name" value="TPR-like"/>
    <property type="match status" value="1"/>
</dbReference>
<evidence type="ECO:0000256" key="3">
    <source>
        <dbReference type="ARBA" id="ARBA00022729"/>
    </source>
</evidence>
<dbReference type="InterPro" id="IPR011990">
    <property type="entry name" value="TPR-like_helical_dom_sf"/>
</dbReference>
<keyword evidence="5" id="KW-0998">Cell outer membrane</keyword>
<sequence>MMKRLFIISWITLLFISCGDDFLTKFPDDAVVTENAITTIAETQTAVNGLYALMASQYYYAASLYFYGEVKGDDMQCLYISGRTPYTMYTFDQSTQSTGNGGLWGRPWYTIRNASNIIQAIDNNKITDAQSDPDQLNDYKGQAIAIRALAHFDLLRTHGYPYAKDQGASWGVPILDHAISLTEQPIRNTVAECYDFIIKQLKQAIPLLSSEKNNGQINAYAAQALLARVYLYREQNKEAFETARDLITELEKNRQYYLAPRNNYAAQFALNNKFGSESLFEIAFSASDNPGRDGLAYSMHWWGYADIVATKDFVDLMAEDPDDIRCQLLDQVYNGQEIEQNIRYWLMKYPGTSYGVPSVENNYMVFRLSEVYLIAAEAGLKAGGEYRSPALSYLNDIVSRANPDKSVSDAEFTLDRVLKERRKELVGEGHRYFDALRNNQTIIRKGGWHLDGIPEEINWDYTKCILPIPKEQFQMNPNMQQNPGYSRE</sequence>
<dbReference type="Gene3D" id="2.20.20.130">
    <property type="match status" value="1"/>
</dbReference>
<accession>A0ABZ0G380</accession>
<evidence type="ECO:0000256" key="5">
    <source>
        <dbReference type="ARBA" id="ARBA00023237"/>
    </source>
</evidence>
<keyword evidence="4" id="KW-0472">Membrane</keyword>
<evidence type="ECO:0000259" key="7">
    <source>
        <dbReference type="Pfam" id="PF14322"/>
    </source>
</evidence>
<feature type="domain" description="RagB/SusD" evidence="6">
    <location>
        <begin position="337"/>
        <end position="485"/>
    </location>
</feature>
<keyword evidence="3" id="KW-0732">Signal</keyword>
<dbReference type="InterPro" id="IPR033985">
    <property type="entry name" value="SusD-like_N"/>
</dbReference>
<evidence type="ECO:0000256" key="2">
    <source>
        <dbReference type="ARBA" id="ARBA00006275"/>
    </source>
</evidence>
<proteinExistence type="inferred from homology"/>
<dbReference type="Proteomes" id="UP001302374">
    <property type="component" value="Chromosome"/>
</dbReference>
<dbReference type="PROSITE" id="PS51257">
    <property type="entry name" value="PROKAR_LIPOPROTEIN"/>
    <property type="match status" value="1"/>
</dbReference>
<evidence type="ECO:0000259" key="6">
    <source>
        <dbReference type="Pfam" id="PF07980"/>
    </source>
</evidence>
<evidence type="ECO:0000256" key="4">
    <source>
        <dbReference type="ARBA" id="ARBA00023136"/>
    </source>
</evidence>
<comment type="similarity">
    <text evidence="2">Belongs to the SusD family.</text>
</comment>
<dbReference type="EMBL" id="CP043839">
    <property type="protein sequence ID" value="WOF15034.1"/>
    <property type="molecule type" value="Genomic_DNA"/>
</dbReference>
<dbReference type="InterPro" id="IPR012944">
    <property type="entry name" value="SusD_RagB_dom"/>
</dbReference>
<evidence type="ECO:0000313" key="8">
    <source>
        <dbReference type="EMBL" id="WOF15034.1"/>
    </source>
</evidence>
<organism evidence="8 9">
    <name type="scientific">Butyricimonas paravirosa</name>
    <dbReference type="NCBI Taxonomy" id="1472417"/>
    <lineage>
        <taxon>Bacteria</taxon>
        <taxon>Pseudomonadati</taxon>
        <taxon>Bacteroidota</taxon>
        <taxon>Bacteroidia</taxon>
        <taxon>Bacteroidales</taxon>
        <taxon>Odoribacteraceae</taxon>
        <taxon>Butyricimonas</taxon>
    </lineage>
</organism>
<protein>
    <submittedName>
        <fullName evidence="8">RagB/SusD family nutrient uptake outer membrane protein</fullName>
    </submittedName>
</protein>
<dbReference type="Pfam" id="PF07980">
    <property type="entry name" value="SusD_RagB"/>
    <property type="match status" value="1"/>
</dbReference>
<dbReference type="Pfam" id="PF14322">
    <property type="entry name" value="SusD-like_3"/>
    <property type="match status" value="1"/>
</dbReference>
<feature type="domain" description="SusD-like N-terminal" evidence="7">
    <location>
        <begin position="21"/>
        <end position="231"/>
    </location>
</feature>
<comment type="subcellular location">
    <subcellularLocation>
        <location evidence="1">Cell outer membrane</location>
    </subcellularLocation>
</comment>
<gene>
    <name evidence="8" type="ORF">F1644_16335</name>
</gene>
<dbReference type="Gene3D" id="1.25.40.390">
    <property type="match status" value="1"/>
</dbReference>
<dbReference type="CDD" id="cd08977">
    <property type="entry name" value="SusD"/>
    <property type="match status" value="1"/>
</dbReference>
<evidence type="ECO:0000313" key="9">
    <source>
        <dbReference type="Proteomes" id="UP001302374"/>
    </source>
</evidence>
<reference evidence="8 9" key="1">
    <citation type="submission" date="2019-09" db="EMBL/GenBank/DDBJ databases">
        <title>Butyricimonas paravirosa DSM 105722 (=214-4 = JCM 18677 = CCUG 65563).</title>
        <authorList>
            <person name="Le Roy T."/>
            <person name="Cani P.D."/>
        </authorList>
    </citation>
    <scope>NUCLEOTIDE SEQUENCE [LARGE SCALE GENOMIC DNA]</scope>
    <source>
        <strain evidence="8 9">DSM 105722</strain>
    </source>
</reference>
<name>A0ABZ0G380_9BACT</name>
<dbReference type="Gene3D" id="1.25.40.900">
    <property type="match status" value="1"/>
</dbReference>
<evidence type="ECO:0000256" key="1">
    <source>
        <dbReference type="ARBA" id="ARBA00004442"/>
    </source>
</evidence>